<keyword evidence="1" id="KW-0812">Transmembrane</keyword>
<keyword evidence="1" id="KW-1133">Transmembrane helix</keyword>
<feature type="transmembrane region" description="Helical" evidence="1">
    <location>
        <begin position="21"/>
        <end position="41"/>
    </location>
</feature>
<keyword evidence="1" id="KW-0472">Membrane</keyword>
<dbReference type="Pfam" id="PF12679">
    <property type="entry name" value="ABC2_membrane_2"/>
    <property type="match status" value="1"/>
</dbReference>
<evidence type="ECO:0000256" key="1">
    <source>
        <dbReference type="SAM" id="Phobius"/>
    </source>
</evidence>
<organism evidence="2 3">
    <name type="scientific">Candidatus Desantisbacteria bacterium CG1_02_38_46</name>
    <dbReference type="NCBI Taxonomy" id="1817893"/>
    <lineage>
        <taxon>Bacteria</taxon>
        <taxon>Candidatus Desantisiibacteriota</taxon>
    </lineage>
</organism>
<feature type="transmembrane region" description="Helical" evidence="1">
    <location>
        <begin position="168"/>
        <end position="190"/>
    </location>
</feature>
<evidence type="ECO:0008006" key="4">
    <source>
        <dbReference type="Google" id="ProtNLM"/>
    </source>
</evidence>
<dbReference type="AlphaFoldDB" id="A0A1J4SH78"/>
<evidence type="ECO:0000313" key="3">
    <source>
        <dbReference type="Proteomes" id="UP000182278"/>
    </source>
</evidence>
<dbReference type="STRING" id="1817893.AUJ66_00145"/>
<dbReference type="PANTHER" id="PTHR43471">
    <property type="entry name" value="ABC TRANSPORTER PERMEASE"/>
    <property type="match status" value="1"/>
</dbReference>
<gene>
    <name evidence="2" type="ORF">AUJ66_00145</name>
</gene>
<protein>
    <recommendedName>
        <fullName evidence="4">ABC transporter permease</fullName>
    </recommendedName>
</protein>
<name>A0A1J4SH78_9BACT</name>
<accession>A0A1J4SH78</accession>
<feature type="transmembrane region" description="Helical" evidence="1">
    <location>
        <begin position="210"/>
        <end position="236"/>
    </location>
</feature>
<comment type="caution">
    <text evidence="2">The sequence shown here is derived from an EMBL/GenBank/DDBJ whole genome shotgun (WGS) entry which is preliminary data.</text>
</comment>
<proteinExistence type="predicted"/>
<dbReference type="Proteomes" id="UP000182278">
    <property type="component" value="Unassembled WGS sequence"/>
</dbReference>
<dbReference type="GO" id="GO:0140359">
    <property type="term" value="F:ABC-type transporter activity"/>
    <property type="evidence" value="ECO:0007669"/>
    <property type="project" value="InterPro"/>
</dbReference>
<dbReference type="PANTHER" id="PTHR43471:SF10">
    <property type="entry name" value="SLL1107 PROTEIN"/>
    <property type="match status" value="1"/>
</dbReference>
<sequence>MKKIFVIAMGVVKELFRRKDFYFILLLIFAIILYAGSFSFGGERGFYRYFKEIVLSMIYIFSVVIAVSFASRQIPMEIESKSIYSLLSHPIGRGEFIVGKFAGVGIISILSFTSFYIVFIISLLVRKDYSTPWLLLLEGYYLQILLLFFISSFAILLSLFLTPAPNIVVSLLFYFGSNWFGVSIPGYIYFPHLELFDLKERVIHAQSIVPGWVILFLTIYAICWTIFFLYLSWLVFRRRNL</sequence>
<evidence type="ECO:0000313" key="2">
    <source>
        <dbReference type="EMBL" id="OIN98867.1"/>
    </source>
</evidence>
<reference evidence="2 3" key="1">
    <citation type="journal article" date="2016" name="Environ. Microbiol.">
        <title>Genomic resolution of a cold subsurface aquifer community provides metabolic insights for novel microbes adapted to high CO concentrations.</title>
        <authorList>
            <person name="Probst A.J."/>
            <person name="Castelle C.J."/>
            <person name="Singh A."/>
            <person name="Brown C.T."/>
            <person name="Anantharaman K."/>
            <person name="Sharon I."/>
            <person name="Hug L.A."/>
            <person name="Burstein D."/>
            <person name="Emerson J.B."/>
            <person name="Thomas B.C."/>
            <person name="Banfield J.F."/>
        </authorList>
    </citation>
    <scope>NUCLEOTIDE SEQUENCE [LARGE SCALE GENOMIC DNA]</scope>
    <source>
        <strain evidence="2">CG1_02_38_46</strain>
    </source>
</reference>
<dbReference type="EMBL" id="MNUO01000002">
    <property type="protein sequence ID" value="OIN98867.1"/>
    <property type="molecule type" value="Genomic_DNA"/>
</dbReference>
<dbReference type="GO" id="GO:0005886">
    <property type="term" value="C:plasma membrane"/>
    <property type="evidence" value="ECO:0007669"/>
    <property type="project" value="UniProtKB-SubCell"/>
</dbReference>
<feature type="transmembrane region" description="Helical" evidence="1">
    <location>
        <begin position="53"/>
        <end position="71"/>
    </location>
</feature>
<feature type="transmembrane region" description="Helical" evidence="1">
    <location>
        <begin position="101"/>
        <end position="125"/>
    </location>
</feature>
<feature type="transmembrane region" description="Helical" evidence="1">
    <location>
        <begin position="140"/>
        <end position="161"/>
    </location>
</feature>